<dbReference type="Proteomes" id="UP000324800">
    <property type="component" value="Unassembled WGS sequence"/>
</dbReference>
<dbReference type="GO" id="GO:0071541">
    <property type="term" value="C:eukaryotic translation initiation factor 3 complex, eIF3m"/>
    <property type="evidence" value="ECO:0007669"/>
    <property type="project" value="TreeGrafter"/>
</dbReference>
<gene>
    <name evidence="2" type="ORF">EZS28_023419</name>
</gene>
<dbReference type="AlphaFoldDB" id="A0A5J4VF89"/>
<evidence type="ECO:0000313" key="2">
    <source>
        <dbReference type="EMBL" id="KAA6381054.1"/>
    </source>
</evidence>
<dbReference type="GO" id="GO:0031369">
    <property type="term" value="F:translation initiation factor binding"/>
    <property type="evidence" value="ECO:0007669"/>
    <property type="project" value="TreeGrafter"/>
</dbReference>
<sequence>MKLLSLVPLQILNAHVRTTDATIPFTFGALLGSEQTGSIEILASYPVPHFDDTTEKKTELYFQQTLSNHQAVKKNETLQGWYVVGDGLSIEMFIKLDNFFSGFAKKNIIFLSVEIGDTKIPFKLNARLTNYQQEKSAVNQTKDNQSTEVQQSLEQILNILPEIDVEIVTQSLEEKVALSAVSLAAVTDKGLVAVGQKTSVQHALQRLAELVELCSTYCDMSVTYLEGEKTKKEGKKDKRIPSDFKPNQAFGHALINALKSIPNVATQRTTQPNADSFTESELFSLMLTDQLQDALMASYLADLAKTACQASVALAK</sequence>
<evidence type="ECO:0000313" key="3">
    <source>
        <dbReference type="Proteomes" id="UP000324800"/>
    </source>
</evidence>
<reference evidence="2 3" key="1">
    <citation type="submission" date="2019-03" db="EMBL/GenBank/DDBJ databases">
        <title>Single cell metagenomics reveals metabolic interactions within the superorganism composed of flagellate Streblomastix strix and complex community of Bacteroidetes bacteria on its surface.</title>
        <authorList>
            <person name="Treitli S.C."/>
            <person name="Kolisko M."/>
            <person name="Husnik F."/>
            <person name="Keeling P."/>
            <person name="Hampl V."/>
        </authorList>
    </citation>
    <scope>NUCLEOTIDE SEQUENCE [LARGE SCALE GENOMIC DNA]</scope>
    <source>
        <strain evidence="2">ST1C</strain>
    </source>
</reference>
<dbReference type="Gene3D" id="3.40.140.10">
    <property type="entry name" value="Cytidine Deaminase, domain 2"/>
    <property type="match status" value="1"/>
</dbReference>
<dbReference type="GO" id="GO:0003743">
    <property type="term" value="F:translation initiation factor activity"/>
    <property type="evidence" value="ECO:0007669"/>
    <property type="project" value="TreeGrafter"/>
</dbReference>
<feature type="domain" description="JAB1/MPN/MOV34 metalloenzyme" evidence="1">
    <location>
        <begin position="3"/>
        <end position="87"/>
    </location>
</feature>
<comment type="caution">
    <text evidence="2">The sequence shown here is derived from an EMBL/GenBank/DDBJ whole genome shotgun (WGS) entry which is preliminary data.</text>
</comment>
<protein>
    <recommendedName>
        <fullName evidence="1">JAB1/MPN/MOV34 metalloenzyme domain-containing protein</fullName>
    </recommendedName>
</protein>
<evidence type="ECO:0000259" key="1">
    <source>
        <dbReference type="Pfam" id="PF01398"/>
    </source>
</evidence>
<organism evidence="2 3">
    <name type="scientific">Streblomastix strix</name>
    <dbReference type="NCBI Taxonomy" id="222440"/>
    <lineage>
        <taxon>Eukaryota</taxon>
        <taxon>Metamonada</taxon>
        <taxon>Preaxostyla</taxon>
        <taxon>Oxymonadida</taxon>
        <taxon>Streblomastigidae</taxon>
        <taxon>Streblomastix</taxon>
    </lineage>
</organism>
<dbReference type="EMBL" id="SNRW01007552">
    <property type="protein sequence ID" value="KAA6381054.1"/>
    <property type="molecule type" value="Genomic_DNA"/>
</dbReference>
<proteinExistence type="predicted"/>
<dbReference type="InterPro" id="IPR000555">
    <property type="entry name" value="JAMM/MPN+_dom"/>
</dbReference>
<dbReference type="PANTHER" id="PTHR10540:SF6">
    <property type="entry name" value="EUKARYOTIC TRANSLATION INITIATION FACTOR 3 SUBUNIT F"/>
    <property type="match status" value="1"/>
</dbReference>
<dbReference type="PANTHER" id="PTHR10540">
    <property type="entry name" value="EUKARYOTIC TRANSLATION INITIATION FACTOR 3 SUBUNIT F-RELATED"/>
    <property type="match status" value="1"/>
</dbReference>
<accession>A0A5J4VF89</accession>
<name>A0A5J4VF89_9EUKA</name>
<dbReference type="Pfam" id="PF01398">
    <property type="entry name" value="JAB"/>
    <property type="match status" value="1"/>
</dbReference>
<dbReference type="GO" id="GO:0008237">
    <property type="term" value="F:metallopeptidase activity"/>
    <property type="evidence" value="ECO:0007669"/>
    <property type="project" value="InterPro"/>
</dbReference>